<dbReference type="EC" id="3.2.1.26" evidence="2"/>
<feature type="domain" description="Glycosyl hydrolase family 32 C-terminal" evidence="7">
    <location>
        <begin position="347"/>
        <end position="477"/>
    </location>
</feature>
<dbReference type="RefSeq" id="WP_154527439.1">
    <property type="nucleotide sequence ID" value="NZ_VULZ01000020.1"/>
</dbReference>
<dbReference type="PANTHER" id="PTHR43101:SF1">
    <property type="entry name" value="BETA-FRUCTOSIDASE"/>
    <property type="match status" value="1"/>
</dbReference>
<keyword evidence="4 5" id="KW-0326">Glycosidase</keyword>
<dbReference type="AlphaFoldDB" id="A0A6L5X9I3"/>
<dbReference type="InterPro" id="IPR051214">
    <property type="entry name" value="GH32_Enzymes"/>
</dbReference>
<proteinExistence type="inferred from homology"/>
<dbReference type="InterPro" id="IPR023296">
    <property type="entry name" value="Glyco_hydro_beta-prop_sf"/>
</dbReference>
<dbReference type="Gene3D" id="2.115.10.20">
    <property type="entry name" value="Glycosyl hydrolase domain, family 43"/>
    <property type="match status" value="1"/>
</dbReference>
<dbReference type="Pfam" id="PF08244">
    <property type="entry name" value="Glyco_hydro_32C"/>
    <property type="match status" value="1"/>
</dbReference>
<dbReference type="EMBL" id="VULZ01000020">
    <property type="protein sequence ID" value="MSS16023.1"/>
    <property type="molecule type" value="Genomic_DNA"/>
</dbReference>
<protein>
    <recommendedName>
        <fullName evidence="2">beta-fructofuranosidase</fullName>
        <ecNumber evidence="2">3.2.1.26</ecNumber>
    </recommendedName>
</protein>
<dbReference type="PANTHER" id="PTHR43101">
    <property type="entry name" value="BETA-FRUCTOSIDASE"/>
    <property type="match status" value="1"/>
</dbReference>
<dbReference type="Gene3D" id="2.60.120.560">
    <property type="entry name" value="Exo-inulinase, domain 1"/>
    <property type="match status" value="1"/>
</dbReference>
<dbReference type="SMART" id="SM00640">
    <property type="entry name" value="Glyco_32"/>
    <property type="match status" value="1"/>
</dbReference>
<keyword evidence="3 5" id="KW-0378">Hydrolase</keyword>
<organism evidence="8 9">
    <name type="scientific">Porcincola intestinalis</name>
    <dbReference type="NCBI Taxonomy" id="2606632"/>
    <lineage>
        <taxon>Bacteria</taxon>
        <taxon>Bacillati</taxon>
        <taxon>Bacillota</taxon>
        <taxon>Clostridia</taxon>
        <taxon>Lachnospirales</taxon>
        <taxon>Lachnospiraceae</taxon>
        <taxon>Porcincola</taxon>
    </lineage>
</organism>
<dbReference type="GO" id="GO:0005975">
    <property type="term" value="P:carbohydrate metabolic process"/>
    <property type="evidence" value="ECO:0007669"/>
    <property type="project" value="InterPro"/>
</dbReference>
<evidence type="ECO:0000256" key="5">
    <source>
        <dbReference type="RuleBase" id="RU362110"/>
    </source>
</evidence>
<gene>
    <name evidence="8" type="ORF">FYJ35_13475</name>
</gene>
<comment type="similarity">
    <text evidence="1 5">Belongs to the glycosyl hydrolase 32 family.</text>
</comment>
<dbReference type="InterPro" id="IPR013189">
    <property type="entry name" value="Glyco_hydro_32_C"/>
</dbReference>
<evidence type="ECO:0000259" key="7">
    <source>
        <dbReference type="Pfam" id="PF08244"/>
    </source>
</evidence>
<dbReference type="Pfam" id="PF00251">
    <property type="entry name" value="Glyco_hydro_32N"/>
    <property type="match status" value="1"/>
</dbReference>
<dbReference type="GO" id="GO:0004564">
    <property type="term" value="F:beta-fructofuranosidase activity"/>
    <property type="evidence" value="ECO:0007669"/>
    <property type="project" value="UniProtKB-EC"/>
</dbReference>
<reference evidence="8 9" key="1">
    <citation type="submission" date="2019-08" db="EMBL/GenBank/DDBJ databases">
        <title>In-depth cultivation of the pig gut microbiome towards novel bacterial diversity and tailored functional studies.</title>
        <authorList>
            <person name="Wylensek D."/>
            <person name="Hitch T.C.A."/>
            <person name="Clavel T."/>
        </authorList>
    </citation>
    <scope>NUCLEOTIDE SEQUENCE [LARGE SCALE GENOMIC DNA]</scope>
    <source>
        <strain evidence="8 9">Oil+RF-744-WCA-WT-11</strain>
    </source>
</reference>
<keyword evidence="9" id="KW-1185">Reference proteome</keyword>
<evidence type="ECO:0000313" key="8">
    <source>
        <dbReference type="EMBL" id="MSS16023.1"/>
    </source>
</evidence>
<feature type="domain" description="Glycosyl hydrolase family 32 N-terminal" evidence="6">
    <location>
        <begin position="6"/>
        <end position="288"/>
    </location>
</feature>
<sequence>MKQLFFQPENAWVGDLIPYYENGTYYAFYLHDPRLQKGVYAAHTTWHLVTTKDFTNLEYHGEAIKRGSEKDPNLNAYTGSVIKDKDGIYHVFYTAFNEAFKTDGKAIQSVMQATGRDLYHLETVPKFLFQADGVRYEHFDWRDPFVFFNEEDQCYWMVLAARKCGSGALRGGCLALAKSSDLYNWTYSEPFFAPDMYITMECPEIFRWGDWWYLVFSTFSDEFKTHYRIAKSVNGPWIIPENDTFDCRADYAIKTAGDGKRRFAFGWIASKEDDRDFGAWEWAGTMVAHELVQNPENGELSVRPIEALRKYYGKKSEGMNPITWKADYCPETRKLCSQMLGALLVPVPKDRFRMELDFTIEKAAQFGIALHVPKDLETGYFLKMDRKTNSMTMDLWPRSEKGKEQWQIKGDIPCQIETLRPLPEGKNFRVTVLREGSICVVYVNDQVVMSTRTYDHKGKMAGIFLVQGEATIDRMEIFQ</sequence>
<evidence type="ECO:0000256" key="3">
    <source>
        <dbReference type="ARBA" id="ARBA00022801"/>
    </source>
</evidence>
<dbReference type="Proteomes" id="UP000481852">
    <property type="component" value="Unassembled WGS sequence"/>
</dbReference>
<name>A0A6L5X9I3_9FIRM</name>
<evidence type="ECO:0000259" key="6">
    <source>
        <dbReference type="Pfam" id="PF00251"/>
    </source>
</evidence>
<dbReference type="InterPro" id="IPR013148">
    <property type="entry name" value="Glyco_hydro_32_N"/>
</dbReference>
<dbReference type="SUPFAM" id="SSF75005">
    <property type="entry name" value="Arabinanase/levansucrase/invertase"/>
    <property type="match status" value="1"/>
</dbReference>
<evidence type="ECO:0000313" key="9">
    <source>
        <dbReference type="Proteomes" id="UP000481852"/>
    </source>
</evidence>
<accession>A0A6L5X9I3</accession>
<evidence type="ECO:0000256" key="4">
    <source>
        <dbReference type="ARBA" id="ARBA00023295"/>
    </source>
</evidence>
<evidence type="ECO:0000256" key="2">
    <source>
        <dbReference type="ARBA" id="ARBA00012758"/>
    </source>
</evidence>
<dbReference type="InterPro" id="IPR001362">
    <property type="entry name" value="Glyco_hydro_32"/>
</dbReference>
<dbReference type="CDD" id="cd08995">
    <property type="entry name" value="GH32_EcAec43-like"/>
    <property type="match status" value="1"/>
</dbReference>
<evidence type="ECO:0000256" key="1">
    <source>
        <dbReference type="ARBA" id="ARBA00009902"/>
    </source>
</evidence>
<comment type="caution">
    <text evidence="8">The sequence shown here is derived from an EMBL/GenBank/DDBJ whole genome shotgun (WGS) entry which is preliminary data.</text>
</comment>